<dbReference type="RefSeq" id="XP_041225319.1">
    <property type="nucleotide sequence ID" value="XM_041367185.1"/>
</dbReference>
<feature type="compositionally biased region" description="Acidic residues" evidence="1">
    <location>
        <begin position="757"/>
        <end position="784"/>
    </location>
</feature>
<name>A0AAD4HKA9_9AGAM</name>
<feature type="region of interest" description="Disordered" evidence="1">
    <location>
        <begin position="626"/>
        <end position="668"/>
    </location>
</feature>
<feature type="compositionally biased region" description="Basic and acidic residues" evidence="1">
    <location>
        <begin position="22"/>
        <end position="32"/>
    </location>
</feature>
<reference evidence="2" key="1">
    <citation type="journal article" date="2020" name="New Phytol.">
        <title>Comparative genomics reveals dynamic genome evolution in host specialist ectomycorrhizal fungi.</title>
        <authorList>
            <person name="Lofgren L.A."/>
            <person name="Nguyen N.H."/>
            <person name="Vilgalys R."/>
            <person name="Ruytinx J."/>
            <person name="Liao H.L."/>
            <person name="Branco S."/>
            <person name="Kuo A."/>
            <person name="LaButti K."/>
            <person name="Lipzen A."/>
            <person name="Andreopoulos W."/>
            <person name="Pangilinan J."/>
            <person name="Riley R."/>
            <person name="Hundley H."/>
            <person name="Na H."/>
            <person name="Barry K."/>
            <person name="Grigoriev I.V."/>
            <person name="Stajich J.E."/>
            <person name="Kennedy P.G."/>
        </authorList>
    </citation>
    <scope>NUCLEOTIDE SEQUENCE</scope>
    <source>
        <strain evidence="2">FC203</strain>
    </source>
</reference>
<protein>
    <submittedName>
        <fullName evidence="2">Uncharacterized protein</fullName>
    </submittedName>
</protein>
<gene>
    <name evidence="2" type="ORF">F5891DRAFT_1189553</name>
</gene>
<feature type="region of interest" description="Disordered" evidence="1">
    <location>
        <begin position="585"/>
        <end position="604"/>
    </location>
</feature>
<evidence type="ECO:0000256" key="1">
    <source>
        <dbReference type="SAM" id="MobiDB-lite"/>
    </source>
</evidence>
<accession>A0AAD4HKA9</accession>
<organism evidence="2 3">
    <name type="scientific">Suillus fuscotomentosus</name>
    <dbReference type="NCBI Taxonomy" id="1912939"/>
    <lineage>
        <taxon>Eukaryota</taxon>
        <taxon>Fungi</taxon>
        <taxon>Dikarya</taxon>
        <taxon>Basidiomycota</taxon>
        <taxon>Agaricomycotina</taxon>
        <taxon>Agaricomycetes</taxon>
        <taxon>Agaricomycetidae</taxon>
        <taxon>Boletales</taxon>
        <taxon>Suillineae</taxon>
        <taxon>Suillaceae</taxon>
        <taxon>Suillus</taxon>
    </lineage>
</organism>
<feature type="compositionally biased region" description="Basic and acidic residues" evidence="1">
    <location>
        <begin position="82"/>
        <end position="93"/>
    </location>
</feature>
<dbReference type="AlphaFoldDB" id="A0AAD4HKA9"/>
<dbReference type="GeneID" id="64661483"/>
<feature type="region of interest" description="Disordered" evidence="1">
    <location>
        <begin position="755"/>
        <end position="786"/>
    </location>
</feature>
<evidence type="ECO:0000313" key="2">
    <source>
        <dbReference type="EMBL" id="KAG1899743.1"/>
    </source>
</evidence>
<comment type="caution">
    <text evidence="2">The sequence shown here is derived from an EMBL/GenBank/DDBJ whole genome shotgun (WGS) entry which is preliminary data.</text>
</comment>
<dbReference type="Proteomes" id="UP001195769">
    <property type="component" value="Unassembled WGS sequence"/>
</dbReference>
<feature type="region of interest" description="Disordered" evidence="1">
    <location>
        <begin position="22"/>
        <end position="93"/>
    </location>
</feature>
<proteinExistence type="predicted"/>
<sequence length="1054" mass="117652">MTSSAEEDMFFSNFARHLLVRKKSDDICEDPKAQLTEDGTDDDRPLEESAESSGSDSDWAKSEEQRKKAEHSADPMHTPRLSAEDKQKGKAVADVHVDDLEGSNEENRPEDGDEDTYKAGRLSKEAISAVHDFGKRVKAEATKIGKQFGKHWQVILTEAGLARKATRKEFIWNQHQAWFKTVLHPSKAVSLQAWKAKQAEHYYAHLHKDPKNAALWKQIREHFDHAVATPDNLSSCESCSLMMEVCEMFAKSALYWHCTHRIHVAGIVIYPGDEESGHQASGFFAGPGIVKALIDAQKVDAKHVIDEITMILKYKDLEAAQAEGKSISFLLPPAAVPNGSLLCNGKSDRDRNRMVAPVIISEAFADVGQALKTSNSRWMTMLDVLYLTRLCIYDWPTGVPPPGPDFDLKSLSASQLHALVGPYLRKHLEKARMIKWKGKSKKSNENRRTKGAFVEEPDVVLTIREWSPLQMQDLTSYLDSEKFVKDLPPHVTCKQLATTIHEEYPNPDAKLCTRTSRFHVHMELRLHAPTQWLHALTLQLCAHTMGLHAQNKELHCKDTTMLDTIQTEPVETSGMPLVSLRLDEKSTDEPGRCSGHANAGTGGRNAQLEKISTLLEALSWVHRPKGSTSLDSTVPVNPRAPEPPCGKGRGRHPKVAPPPYTSSATTNVPNTSCADVGTVEPLQPLNLLFHQAGGRFVFTTHATAVPPDPGLNTVGRKVVGKQSRKIVTGPSVANSVAPPTGFLDQNICDVHAQGIVDSDDEDDNNDNNDDDDNNEEQEEEEEEEMSHWQFGWGEVGGHHTEHPGNVFATLLRVQRQTTRIRFSGQELPLQPQVTCPLTPDFEFQYSRDEDDAVAQTSVSHAVNPSMSSIQWSNSSQIPLDTLHMQPQPQEVQIMMLQPDDVLKCHHKKNGRPRLPDPETLKLLHQVKSNEDQPTQRPKPTQLAWYGPQWKCFLEDAKGECCVQHALENPFPALVADLPLSVSEVLVSVLVTWDQDGKQFEAEIWPQQKSNMARLLYDDLATWRSDLKKSAMSLAPQSYSLIPPPSVPIPERAEW</sequence>
<feature type="compositionally biased region" description="Polar residues" evidence="1">
    <location>
        <begin position="626"/>
        <end position="635"/>
    </location>
</feature>
<feature type="compositionally biased region" description="Basic and acidic residues" evidence="1">
    <location>
        <begin position="58"/>
        <end position="74"/>
    </location>
</feature>
<dbReference type="EMBL" id="JABBWK010000031">
    <property type="protein sequence ID" value="KAG1899743.1"/>
    <property type="molecule type" value="Genomic_DNA"/>
</dbReference>
<evidence type="ECO:0000313" key="3">
    <source>
        <dbReference type="Proteomes" id="UP001195769"/>
    </source>
</evidence>
<keyword evidence="3" id="KW-1185">Reference proteome</keyword>